<name>A0A7W9G500_9ACTN</name>
<evidence type="ECO:0000313" key="2">
    <source>
        <dbReference type="Proteomes" id="UP000579153"/>
    </source>
</evidence>
<gene>
    <name evidence="1" type="ORF">HD596_004057</name>
</gene>
<accession>A0A7W9G500</accession>
<dbReference type="InterPro" id="IPR036894">
    <property type="entry name" value="YbaB-like_sf"/>
</dbReference>
<dbReference type="Gene3D" id="3.30.1310.10">
    <property type="entry name" value="Nucleoid-associated protein YbaB-like domain"/>
    <property type="match status" value="1"/>
</dbReference>
<dbReference type="Pfam" id="PF02575">
    <property type="entry name" value="YbaB_DNA_bd"/>
    <property type="match status" value="1"/>
</dbReference>
<keyword evidence="1" id="KW-0436">Ligase</keyword>
<dbReference type="EMBL" id="JACHMB010000001">
    <property type="protein sequence ID" value="MBB5777301.1"/>
    <property type="molecule type" value="Genomic_DNA"/>
</dbReference>
<organism evidence="1 2">
    <name type="scientific">Nonomuraea jabiensis</name>
    <dbReference type="NCBI Taxonomy" id="882448"/>
    <lineage>
        <taxon>Bacteria</taxon>
        <taxon>Bacillati</taxon>
        <taxon>Actinomycetota</taxon>
        <taxon>Actinomycetes</taxon>
        <taxon>Streptosporangiales</taxon>
        <taxon>Streptosporangiaceae</taxon>
        <taxon>Nonomuraea</taxon>
    </lineage>
</organism>
<dbReference type="RefSeq" id="WP_185070885.1">
    <property type="nucleotide sequence ID" value="NZ_JACHMB010000001.1"/>
</dbReference>
<dbReference type="Proteomes" id="UP000579153">
    <property type="component" value="Unassembled WGS sequence"/>
</dbReference>
<keyword evidence="1" id="KW-0030">Aminoacyl-tRNA synthetase</keyword>
<dbReference type="GO" id="GO:0004812">
    <property type="term" value="F:aminoacyl-tRNA ligase activity"/>
    <property type="evidence" value="ECO:0007669"/>
    <property type="project" value="UniProtKB-KW"/>
</dbReference>
<dbReference type="InterPro" id="IPR004401">
    <property type="entry name" value="YbaB/EbfC"/>
</dbReference>
<dbReference type="GO" id="GO:0003677">
    <property type="term" value="F:DNA binding"/>
    <property type="evidence" value="ECO:0007669"/>
    <property type="project" value="InterPro"/>
</dbReference>
<dbReference type="SUPFAM" id="SSF82607">
    <property type="entry name" value="YbaB-like"/>
    <property type="match status" value="1"/>
</dbReference>
<evidence type="ECO:0000313" key="1">
    <source>
        <dbReference type="EMBL" id="MBB5777301.1"/>
    </source>
</evidence>
<protein>
    <submittedName>
        <fullName evidence="1">Histidyl-tRNA synthetase</fullName>
    </submittedName>
</protein>
<sequence>MIEREFGALDIDRILRNADQQMARAGEFQQVLQDLTGHAQDEDGFVTAECGSTGLKELLLHPKAMRLNSADLAERIKAVIAEANADLQRRISEEMANVFGEENNPMRFAQNPEGGLELVRQAEAAYNRTYEDLMGELDRIRQRMEG</sequence>
<keyword evidence="2" id="KW-1185">Reference proteome</keyword>
<proteinExistence type="predicted"/>
<reference evidence="1 2" key="1">
    <citation type="submission" date="2020-08" db="EMBL/GenBank/DDBJ databases">
        <title>Sequencing the genomes of 1000 actinobacteria strains.</title>
        <authorList>
            <person name="Klenk H.-P."/>
        </authorList>
    </citation>
    <scope>NUCLEOTIDE SEQUENCE [LARGE SCALE GENOMIC DNA]</scope>
    <source>
        <strain evidence="1 2">DSM 45507</strain>
    </source>
</reference>
<comment type="caution">
    <text evidence="1">The sequence shown here is derived from an EMBL/GenBank/DDBJ whole genome shotgun (WGS) entry which is preliminary data.</text>
</comment>
<dbReference type="AlphaFoldDB" id="A0A7W9G500"/>